<proteinExistence type="predicted"/>
<protein>
    <submittedName>
        <fullName evidence="1">Uncharacterized protein</fullName>
    </submittedName>
</protein>
<name>A0ABX4FRY3_9GAMM</name>
<accession>A0ABX4FRY3</accession>
<organism evidence="1 2">
    <name type="scientific">Photobacterium sanguinicancri</name>
    <dbReference type="NCBI Taxonomy" id="875932"/>
    <lineage>
        <taxon>Bacteria</taxon>
        <taxon>Pseudomonadati</taxon>
        <taxon>Pseudomonadota</taxon>
        <taxon>Gammaproteobacteria</taxon>
        <taxon>Vibrionales</taxon>
        <taxon>Vibrionaceae</taxon>
        <taxon>Photobacterium</taxon>
    </lineage>
</organism>
<dbReference type="RefSeq" id="WP_094958776.1">
    <property type="nucleotide sequence ID" value="NZ_NOIF01000260.1"/>
</dbReference>
<dbReference type="EMBL" id="NOIF01000260">
    <property type="protein sequence ID" value="OZS41651.1"/>
    <property type="molecule type" value="Genomic_DNA"/>
</dbReference>
<gene>
    <name evidence="1" type="ORF">ASV53_22575</name>
</gene>
<keyword evidence="2" id="KW-1185">Reference proteome</keyword>
<evidence type="ECO:0000313" key="1">
    <source>
        <dbReference type="EMBL" id="OZS41651.1"/>
    </source>
</evidence>
<dbReference type="Proteomes" id="UP000215999">
    <property type="component" value="Unassembled WGS sequence"/>
</dbReference>
<comment type="caution">
    <text evidence="1">The sequence shown here is derived from an EMBL/GenBank/DDBJ whole genome shotgun (WGS) entry which is preliminary data.</text>
</comment>
<evidence type="ECO:0000313" key="2">
    <source>
        <dbReference type="Proteomes" id="UP000215999"/>
    </source>
</evidence>
<reference evidence="1 2" key="1">
    <citation type="journal article" date="2016" name="Antonie Van Leeuwenhoek">
        <title>Photobacterium sanguinicancri sp. nov. isolated from marine animals.</title>
        <authorList>
            <person name="Gomez-Gil B."/>
            <person name="Roque A."/>
            <person name="Rotllant G."/>
            <person name="Romalde J.L."/>
            <person name="Doce A."/>
            <person name="Eggermont M."/>
            <person name="Defoirdt T."/>
        </authorList>
    </citation>
    <scope>NUCLEOTIDE SEQUENCE [LARGE SCALE GENOMIC DNA]</scope>
    <source>
        <strain evidence="1 2">CAIM 1827</strain>
    </source>
</reference>
<sequence>MRAKQLGFFPRLQTVLSNKYREEIHNIISTTVKSSELCACMNIYTSFVDVCIRKSDAQYSAYEIRNSANKLTTHLSAFIGFIYTEIEGSYMTPVS</sequence>